<evidence type="ECO:0000313" key="3">
    <source>
        <dbReference type="EMBL" id="NKC31115.1"/>
    </source>
</evidence>
<dbReference type="RefSeq" id="WP_168029701.1">
    <property type="nucleotide sequence ID" value="NZ_JAAVNE010000012.1"/>
</dbReference>
<keyword evidence="4" id="KW-1185">Reference proteome</keyword>
<dbReference type="InterPro" id="IPR025538">
    <property type="entry name" value="DUF4424"/>
</dbReference>
<dbReference type="EMBL" id="JAAVNE010000012">
    <property type="protein sequence ID" value="NKC31115.1"/>
    <property type="molecule type" value="Genomic_DNA"/>
</dbReference>
<evidence type="ECO:0000256" key="1">
    <source>
        <dbReference type="SAM" id="SignalP"/>
    </source>
</evidence>
<feature type="signal peptide" evidence="1">
    <location>
        <begin position="1"/>
        <end position="17"/>
    </location>
</feature>
<evidence type="ECO:0000313" key="4">
    <source>
        <dbReference type="Proteomes" id="UP000787635"/>
    </source>
</evidence>
<gene>
    <name evidence="3" type="ORF">HEQ75_09615</name>
</gene>
<reference evidence="3 4" key="1">
    <citation type="submission" date="2020-03" db="EMBL/GenBank/DDBJ databases">
        <title>Roseomonas selenitidurans sp. nov. isolated from urban soil.</title>
        <authorList>
            <person name="Liu H."/>
        </authorList>
    </citation>
    <scope>NUCLEOTIDE SEQUENCE [LARGE SCALE GENOMIC DNA]</scope>
    <source>
        <strain evidence="3 4">BU-1</strain>
    </source>
</reference>
<proteinExistence type="predicted"/>
<accession>A0ABX1E1U1</accession>
<feature type="domain" description="DUF4424" evidence="2">
    <location>
        <begin position="17"/>
        <end position="80"/>
    </location>
</feature>
<dbReference type="Proteomes" id="UP000787635">
    <property type="component" value="Unassembled WGS sequence"/>
</dbReference>
<comment type="caution">
    <text evidence="3">The sequence shown here is derived from an EMBL/GenBank/DDBJ whole genome shotgun (WGS) entry which is preliminary data.</text>
</comment>
<dbReference type="Pfam" id="PF14415">
    <property type="entry name" value="DUF4424"/>
    <property type="match status" value="1"/>
</dbReference>
<name>A0ABX1E1U1_9PROT</name>
<protein>
    <submittedName>
        <fullName evidence="3">DUF4424 family protein</fullName>
    </submittedName>
</protein>
<feature type="chain" id="PRO_5046010904" evidence="1">
    <location>
        <begin position="18"/>
        <end position="112"/>
    </location>
</feature>
<evidence type="ECO:0000259" key="2">
    <source>
        <dbReference type="Pfam" id="PF14415"/>
    </source>
</evidence>
<sequence>MIMAAGLSLAVVGPAGANDSAAAIGSGGLTLVHSKAIRPDRQALLLSREQVRASPVFANTASRGIETLVAFPLPDAVHSPAAEPGAILRTGSRDSPRQFQLQLRSCSAWVLR</sequence>
<organism evidence="3 4">
    <name type="scientific">Falsiroseomonas selenitidurans</name>
    <dbReference type="NCBI Taxonomy" id="2716335"/>
    <lineage>
        <taxon>Bacteria</taxon>
        <taxon>Pseudomonadati</taxon>
        <taxon>Pseudomonadota</taxon>
        <taxon>Alphaproteobacteria</taxon>
        <taxon>Acetobacterales</taxon>
        <taxon>Roseomonadaceae</taxon>
        <taxon>Falsiroseomonas</taxon>
    </lineage>
</organism>
<keyword evidence="1" id="KW-0732">Signal</keyword>